<keyword evidence="7" id="KW-0539">Nucleus</keyword>
<feature type="compositionally biased region" description="Polar residues" evidence="8">
    <location>
        <begin position="782"/>
        <end position="801"/>
    </location>
</feature>
<dbReference type="Proteomes" id="UP000034164">
    <property type="component" value="Unassembled WGS sequence"/>
</dbReference>
<name>A0A0G2HRB1_9EURO</name>
<dbReference type="Gene3D" id="4.10.240.10">
    <property type="entry name" value="Zn(2)-C6 fungal-type DNA-binding domain"/>
    <property type="match status" value="1"/>
</dbReference>
<evidence type="ECO:0000256" key="2">
    <source>
        <dbReference type="ARBA" id="ARBA00022723"/>
    </source>
</evidence>
<dbReference type="PANTHER" id="PTHR47540:SF1">
    <property type="entry name" value="ACTIVATOR OF STRESS GENES 1-RELATED"/>
    <property type="match status" value="1"/>
</dbReference>
<dbReference type="GO" id="GO:0043565">
    <property type="term" value="F:sequence-specific DNA binding"/>
    <property type="evidence" value="ECO:0007669"/>
    <property type="project" value="TreeGrafter"/>
</dbReference>
<dbReference type="InterPro" id="IPR051711">
    <property type="entry name" value="Stress_Response_Reg"/>
</dbReference>
<dbReference type="OrthoDB" id="422427at2759"/>
<evidence type="ECO:0000313" key="11">
    <source>
        <dbReference type="Proteomes" id="UP000034164"/>
    </source>
</evidence>
<keyword evidence="6" id="KW-0804">Transcription</keyword>
<feature type="region of interest" description="Disordered" evidence="8">
    <location>
        <begin position="690"/>
        <end position="737"/>
    </location>
</feature>
<dbReference type="InterPro" id="IPR001138">
    <property type="entry name" value="Zn2Cys6_DnaBD"/>
</dbReference>
<feature type="region of interest" description="Disordered" evidence="8">
    <location>
        <begin position="966"/>
        <end position="989"/>
    </location>
</feature>
<comment type="caution">
    <text evidence="10">The sequence shown here is derived from an EMBL/GenBank/DDBJ whole genome shotgun (WGS) entry which is preliminary data.</text>
</comment>
<dbReference type="GO" id="GO:0000981">
    <property type="term" value="F:DNA-binding transcription factor activity, RNA polymerase II-specific"/>
    <property type="evidence" value="ECO:0007669"/>
    <property type="project" value="InterPro"/>
</dbReference>
<dbReference type="InterPro" id="IPR007219">
    <property type="entry name" value="XnlR_reg_dom"/>
</dbReference>
<reference evidence="11" key="1">
    <citation type="journal article" date="2015" name="PLoS Genet.">
        <title>The dynamic genome and transcriptome of the human fungal pathogen Blastomyces and close relative Emmonsia.</title>
        <authorList>
            <person name="Munoz J.F."/>
            <person name="Gauthier G.M."/>
            <person name="Desjardins C.A."/>
            <person name="Gallo J.E."/>
            <person name="Holder J."/>
            <person name="Sullivan T.D."/>
            <person name="Marty A.J."/>
            <person name="Carmen J.C."/>
            <person name="Chen Z."/>
            <person name="Ding L."/>
            <person name="Gujja S."/>
            <person name="Magrini V."/>
            <person name="Misas E."/>
            <person name="Mitreva M."/>
            <person name="Priest M."/>
            <person name="Saif S."/>
            <person name="Whiston E.A."/>
            <person name="Young S."/>
            <person name="Zeng Q."/>
            <person name="Goldman W.E."/>
            <person name="Mardis E.R."/>
            <person name="Taylor J.W."/>
            <person name="McEwen J.G."/>
            <person name="Clay O.K."/>
            <person name="Klein B.S."/>
            <person name="Cuomo C.A."/>
        </authorList>
    </citation>
    <scope>NUCLEOTIDE SEQUENCE [LARGE SCALE GENOMIC DNA]</scope>
    <source>
        <strain evidence="11">UAMH 3008</strain>
    </source>
</reference>
<keyword evidence="5" id="KW-0238">DNA-binding</keyword>
<sequence length="1104" mass="122364">MSSQDSAAVAYTGSGKDNDAQSQRHEAHEAQDWHSSNNPTDTDTPPDVKSPDSDALPPKAPPLQKRRRVTRACDECRRKKIKCDGKQPCTHCTVYSYDCTYDQPSNRRRNPAPQYIEALENRVHKAEAILRAVIPDLDINDTRFDAVGPEELVARIRDRLKISDNVDSEGQQPAGQERGEESLLESMVDNTGLLDVDDQGHWDYHGHSSGLIFMRRLRKQFGNLPDPRPEDRPTTKFQNISHILEGTKSSSESPIDSHLSPLHDLPERAVARKLCMNALDDACCIMRLLHRPSFYVMFDRIYDTPPENFSNEENSFLPLLYLVLAVGCLFRGVGDSTLDKSGYESATDQGFQYFKAGRQLLDITECRDLTSLQTVCFMILFLQSSANISTCYSYIGIALRASLRLGLHRSVSANFNPIELETRKRVFWVVRKMDVHVSTILGLPSMLSEDDIDQEYPQAVDDEFITAEKILPIPPNHITLMAGVNAHIRLGRIVMKVVKYIYPIKIANKGANDTYMVSHSKIRELERDLQAWHEDLPDSFRPGGDAPPHIERMRQLLRIGYAHVQMVMYRPFLHYVTGNAQDRKIDKRSFACAAACVSVARNVVHITAGMKEKRLLNGSYWFTMYTTYFAVLSLLFFILENPESATVKDGILKDALEGKNALAGLAKNSMAADRCAQSLNSIFKHLPEKLQNRRNTPVPLNKKRAQPTPPAASKPRGTMTPPRATSATSSSDNLVLHPPQRAKTFPVHLASHGSKQLGQAKNQALGASLDDNHHIHPTRSWKVNEQSPLGLSHVTPNSSSVNDEDMIRSSLTPSPSPISTSHQPLPPSHHQHQNHQQQQQQPSLSSSLKQETSFSPPLDSIAYIPDLMPMMFPSDDPFAYPTQPMSTLENDHFKNDSNIAGAQLGFGSSSSLTNSSADPTIVSTSSLGPFHGFQSFSNNINNNNNQDTGSNTALSLPRHLQQFPQLSTHGHPITSASASTSPGEFLQSPDLISMSDESFFWQDLESQQLSQQQQQQQQHQHHLSQQQPDNQATRDHHMSGTPGFGLGMGVAGFGGLGMSIGMNMGVNLDDLLGNTSAGVGNDIDGVGAGSDGNIEWSQWTDTGL</sequence>
<feature type="region of interest" description="Disordered" evidence="8">
    <location>
        <begin position="782"/>
        <end position="860"/>
    </location>
</feature>
<dbReference type="PROSITE" id="PS50048">
    <property type="entry name" value="ZN2_CY6_FUNGAL_2"/>
    <property type="match status" value="1"/>
</dbReference>
<dbReference type="AlphaFoldDB" id="A0A0G2HRB1"/>
<evidence type="ECO:0000256" key="3">
    <source>
        <dbReference type="ARBA" id="ARBA00022833"/>
    </source>
</evidence>
<dbReference type="PANTHER" id="PTHR47540">
    <property type="entry name" value="THIAMINE REPRESSIBLE GENES REGULATORY PROTEIN THI5"/>
    <property type="match status" value="1"/>
</dbReference>
<keyword evidence="2" id="KW-0479">Metal-binding</keyword>
<organism evidence="10 11">
    <name type="scientific">[Emmonsia] crescens</name>
    <dbReference type="NCBI Taxonomy" id="73230"/>
    <lineage>
        <taxon>Eukaryota</taxon>
        <taxon>Fungi</taxon>
        <taxon>Dikarya</taxon>
        <taxon>Ascomycota</taxon>
        <taxon>Pezizomycotina</taxon>
        <taxon>Eurotiomycetes</taxon>
        <taxon>Eurotiomycetidae</taxon>
        <taxon>Onygenales</taxon>
        <taxon>Ajellomycetaceae</taxon>
        <taxon>Emergomyces</taxon>
    </lineage>
</organism>
<feature type="compositionally biased region" description="Low complexity" evidence="8">
    <location>
        <begin position="834"/>
        <end position="848"/>
    </location>
</feature>
<comment type="subcellular location">
    <subcellularLocation>
        <location evidence="1">Nucleus</location>
    </subcellularLocation>
</comment>
<feature type="compositionally biased region" description="Low complexity" evidence="8">
    <location>
        <begin position="1006"/>
        <end position="1027"/>
    </location>
</feature>
<dbReference type="VEuPathDB" id="FungiDB:EMCG_04822"/>
<dbReference type="SUPFAM" id="SSF57701">
    <property type="entry name" value="Zn2/Cys6 DNA-binding domain"/>
    <property type="match status" value="1"/>
</dbReference>
<proteinExistence type="predicted"/>
<dbReference type="SMART" id="SM00906">
    <property type="entry name" value="Fungal_trans"/>
    <property type="match status" value="1"/>
</dbReference>
<dbReference type="PROSITE" id="PS00463">
    <property type="entry name" value="ZN2_CY6_FUNGAL_1"/>
    <property type="match status" value="1"/>
</dbReference>
<evidence type="ECO:0000313" key="10">
    <source>
        <dbReference type="EMBL" id="KKZ60543.1"/>
    </source>
</evidence>
<feature type="region of interest" description="Disordered" evidence="8">
    <location>
        <begin position="1"/>
        <end position="71"/>
    </location>
</feature>
<protein>
    <recommendedName>
        <fullName evidence="9">Zn(2)-C6 fungal-type domain-containing protein</fullName>
    </recommendedName>
</protein>
<dbReference type="EMBL" id="LCZI01001528">
    <property type="protein sequence ID" value="KKZ60543.1"/>
    <property type="molecule type" value="Genomic_DNA"/>
</dbReference>
<evidence type="ECO:0000256" key="6">
    <source>
        <dbReference type="ARBA" id="ARBA00023163"/>
    </source>
</evidence>
<accession>A0A0G2HRB1</accession>
<dbReference type="Pfam" id="PF00172">
    <property type="entry name" value="Zn_clus"/>
    <property type="match status" value="1"/>
</dbReference>
<dbReference type="GO" id="GO:0005634">
    <property type="term" value="C:nucleus"/>
    <property type="evidence" value="ECO:0007669"/>
    <property type="project" value="UniProtKB-SubCell"/>
</dbReference>
<feature type="region of interest" description="Disordered" evidence="8">
    <location>
        <begin position="1005"/>
        <end position="1043"/>
    </location>
</feature>
<dbReference type="GO" id="GO:0008270">
    <property type="term" value="F:zinc ion binding"/>
    <property type="evidence" value="ECO:0007669"/>
    <property type="project" value="InterPro"/>
</dbReference>
<evidence type="ECO:0000259" key="9">
    <source>
        <dbReference type="PROSITE" id="PS50048"/>
    </source>
</evidence>
<evidence type="ECO:0000256" key="1">
    <source>
        <dbReference type="ARBA" id="ARBA00004123"/>
    </source>
</evidence>
<feature type="compositionally biased region" description="Basic and acidic residues" evidence="8">
    <location>
        <begin position="16"/>
        <end position="32"/>
    </location>
</feature>
<dbReference type="CDD" id="cd00067">
    <property type="entry name" value="GAL4"/>
    <property type="match status" value="1"/>
</dbReference>
<feature type="compositionally biased region" description="Low complexity" evidence="8">
    <location>
        <begin position="809"/>
        <end position="823"/>
    </location>
</feature>
<keyword evidence="3" id="KW-0862">Zinc</keyword>
<evidence type="ECO:0000256" key="7">
    <source>
        <dbReference type="ARBA" id="ARBA00023242"/>
    </source>
</evidence>
<evidence type="ECO:0000256" key="8">
    <source>
        <dbReference type="SAM" id="MobiDB-lite"/>
    </source>
</evidence>
<feature type="compositionally biased region" description="Polar residues" evidence="8">
    <location>
        <begin position="966"/>
        <end position="982"/>
    </location>
</feature>
<dbReference type="CDD" id="cd12148">
    <property type="entry name" value="fungal_TF_MHR"/>
    <property type="match status" value="1"/>
</dbReference>
<feature type="domain" description="Zn(2)-C6 fungal-type" evidence="9">
    <location>
        <begin position="72"/>
        <end position="101"/>
    </location>
</feature>
<feature type="compositionally biased region" description="Polar residues" evidence="8">
    <location>
        <begin position="33"/>
        <end position="43"/>
    </location>
</feature>
<evidence type="ECO:0000256" key="4">
    <source>
        <dbReference type="ARBA" id="ARBA00023015"/>
    </source>
</evidence>
<dbReference type="GO" id="GO:0045944">
    <property type="term" value="P:positive regulation of transcription by RNA polymerase II"/>
    <property type="evidence" value="ECO:0007669"/>
    <property type="project" value="TreeGrafter"/>
</dbReference>
<keyword evidence="4" id="KW-0805">Transcription regulation</keyword>
<evidence type="ECO:0000256" key="5">
    <source>
        <dbReference type="ARBA" id="ARBA00023125"/>
    </source>
</evidence>
<dbReference type="Pfam" id="PF04082">
    <property type="entry name" value="Fungal_trans"/>
    <property type="match status" value="1"/>
</dbReference>
<dbReference type="SMART" id="SM00066">
    <property type="entry name" value="GAL4"/>
    <property type="match status" value="1"/>
</dbReference>
<gene>
    <name evidence="10" type="ORF">EMCG_04822</name>
</gene>
<dbReference type="GO" id="GO:0006351">
    <property type="term" value="P:DNA-templated transcription"/>
    <property type="evidence" value="ECO:0007669"/>
    <property type="project" value="InterPro"/>
</dbReference>
<dbReference type="InterPro" id="IPR036864">
    <property type="entry name" value="Zn2-C6_fun-type_DNA-bd_sf"/>
</dbReference>